<evidence type="ECO:0000313" key="2">
    <source>
        <dbReference type="EMBL" id="KIM73116.1"/>
    </source>
</evidence>
<dbReference type="SUPFAM" id="SSF81383">
    <property type="entry name" value="F-box domain"/>
    <property type="match status" value="1"/>
</dbReference>
<name>A0A0C3EZJ6_PILCF</name>
<dbReference type="AlphaFoldDB" id="A0A0C3EZJ6"/>
<dbReference type="Pfam" id="PF12937">
    <property type="entry name" value="F-box-like"/>
    <property type="match status" value="1"/>
</dbReference>
<reference evidence="2 3" key="1">
    <citation type="submission" date="2014-04" db="EMBL/GenBank/DDBJ databases">
        <authorList>
            <consortium name="DOE Joint Genome Institute"/>
            <person name="Kuo A."/>
            <person name="Tarkka M."/>
            <person name="Buscot F."/>
            <person name="Kohler A."/>
            <person name="Nagy L.G."/>
            <person name="Floudas D."/>
            <person name="Copeland A."/>
            <person name="Barry K.W."/>
            <person name="Cichocki N."/>
            <person name="Veneault-Fourrey C."/>
            <person name="LaButti K."/>
            <person name="Lindquist E.A."/>
            <person name="Lipzen A."/>
            <person name="Lundell T."/>
            <person name="Morin E."/>
            <person name="Murat C."/>
            <person name="Sun H."/>
            <person name="Tunlid A."/>
            <person name="Henrissat B."/>
            <person name="Grigoriev I.V."/>
            <person name="Hibbett D.S."/>
            <person name="Martin F."/>
            <person name="Nordberg H.P."/>
            <person name="Cantor M.N."/>
            <person name="Hua S.X."/>
        </authorList>
    </citation>
    <scope>NUCLEOTIDE SEQUENCE [LARGE SCALE GENOMIC DNA]</scope>
    <source>
        <strain evidence="2 3">F 1598</strain>
    </source>
</reference>
<dbReference type="HOGENOM" id="CLU_2606894_0_0_1"/>
<evidence type="ECO:0000259" key="1">
    <source>
        <dbReference type="SMART" id="SM00256"/>
    </source>
</evidence>
<accession>A0A0C3EZJ6</accession>
<feature type="domain" description="F-box" evidence="1">
    <location>
        <begin position="3"/>
        <end position="43"/>
    </location>
</feature>
<reference evidence="3" key="2">
    <citation type="submission" date="2015-01" db="EMBL/GenBank/DDBJ databases">
        <title>Evolutionary Origins and Diversification of the Mycorrhizal Mutualists.</title>
        <authorList>
            <consortium name="DOE Joint Genome Institute"/>
            <consortium name="Mycorrhizal Genomics Consortium"/>
            <person name="Kohler A."/>
            <person name="Kuo A."/>
            <person name="Nagy L.G."/>
            <person name="Floudas D."/>
            <person name="Copeland A."/>
            <person name="Barry K.W."/>
            <person name="Cichocki N."/>
            <person name="Veneault-Fourrey C."/>
            <person name="LaButti K."/>
            <person name="Lindquist E.A."/>
            <person name="Lipzen A."/>
            <person name="Lundell T."/>
            <person name="Morin E."/>
            <person name="Murat C."/>
            <person name="Riley R."/>
            <person name="Ohm R."/>
            <person name="Sun H."/>
            <person name="Tunlid A."/>
            <person name="Henrissat B."/>
            <person name="Grigoriev I.V."/>
            <person name="Hibbett D.S."/>
            <person name="Martin F."/>
        </authorList>
    </citation>
    <scope>NUCLEOTIDE SEQUENCE [LARGE SCALE GENOMIC DNA]</scope>
    <source>
        <strain evidence="3">F 1598</strain>
    </source>
</reference>
<dbReference type="SMART" id="SM00256">
    <property type="entry name" value="FBOX"/>
    <property type="match status" value="1"/>
</dbReference>
<protein>
    <recommendedName>
        <fullName evidence="1">F-box domain-containing protein</fullName>
    </recommendedName>
</protein>
<dbReference type="InterPro" id="IPR036047">
    <property type="entry name" value="F-box-like_dom_sf"/>
</dbReference>
<dbReference type="EMBL" id="KN833092">
    <property type="protein sequence ID" value="KIM73116.1"/>
    <property type="molecule type" value="Genomic_DNA"/>
</dbReference>
<sequence length="79" mass="9149">MLLNTDIIVSILDYVNLSDLPSLCRVNSTFYQLASNDLYRCICYPDVMRVCYTQLFRPDLAAKVQDFEIPHLNTPSQRC</sequence>
<keyword evidence="3" id="KW-1185">Reference proteome</keyword>
<dbReference type="InParanoid" id="A0A0C3EZJ6"/>
<evidence type="ECO:0000313" key="3">
    <source>
        <dbReference type="Proteomes" id="UP000054166"/>
    </source>
</evidence>
<organism evidence="2 3">
    <name type="scientific">Piloderma croceum (strain F 1598)</name>
    <dbReference type="NCBI Taxonomy" id="765440"/>
    <lineage>
        <taxon>Eukaryota</taxon>
        <taxon>Fungi</taxon>
        <taxon>Dikarya</taxon>
        <taxon>Basidiomycota</taxon>
        <taxon>Agaricomycotina</taxon>
        <taxon>Agaricomycetes</taxon>
        <taxon>Agaricomycetidae</taxon>
        <taxon>Atheliales</taxon>
        <taxon>Atheliaceae</taxon>
        <taxon>Piloderma</taxon>
    </lineage>
</organism>
<gene>
    <name evidence="2" type="ORF">PILCRDRAFT_829366</name>
</gene>
<dbReference type="InterPro" id="IPR001810">
    <property type="entry name" value="F-box_dom"/>
</dbReference>
<dbReference type="Proteomes" id="UP000054166">
    <property type="component" value="Unassembled WGS sequence"/>
</dbReference>
<proteinExistence type="predicted"/>